<gene>
    <name evidence="2" type="ORF">KDA_63300</name>
</gene>
<evidence type="ECO:0000313" key="3">
    <source>
        <dbReference type="Proteomes" id="UP000287171"/>
    </source>
</evidence>
<dbReference type="RefSeq" id="WP_126630882.1">
    <property type="nucleotide sequence ID" value="NZ_BIFT01000002.1"/>
</dbReference>
<keyword evidence="1" id="KW-0472">Membrane</keyword>
<proteinExistence type="predicted"/>
<dbReference type="AlphaFoldDB" id="A0A402BHN0"/>
<keyword evidence="1" id="KW-0812">Transmembrane</keyword>
<organism evidence="2 3">
    <name type="scientific">Dictyobacter alpinus</name>
    <dbReference type="NCBI Taxonomy" id="2014873"/>
    <lineage>
        <taxon>Bacteria</taxon>
        <taxon>Bacillati</taxon>
        <taxon>Chloroflexota</taxon>
        <taxon>Ktedonobacteria</taxon>
        <taxon>Ktedonobacterales</taxon>
        <taxon>Dictyobacteraceae</taxon>
        <taxon>Dictyobacter</taxon>
    </lineage>
</organism>
<reference evidence="3" key="1">
    <citation type="submission" date="2018-12" db="EMBL/GenBank/DDBJ databases">
        <title>Tengunoibacter tsumagoiensis gen. nov., sp. nov., Dictyobacter kobayashii sp. nov., D. alpinus sp. nov., and D. joshuensis sp. nov. and description of Dictyobacteraceae fam. nov. within the order Ktedonobacterales isolated from Tengu-no-mugimeshi.</title>
        <authorList>
            <person name="Wang C.M."/>
            <person name="Zheng Y."/>
            <person name="Sakai Y."/>
            <person name="Toyoda A."/>
            <person name="Minakuchi Y."/>
            <person name="Abe K."/>
            <person name="Yokota A."/>
            <person name="Yabe S."/>
        </authorList>
    </citation>
    <scope>NUCLEOTIDE SEQUENCE [LARGE SCALE GENOMIC DNA]</scope>
    <source>
        <strain evidence="3">Uno16</strain>
    </source>
</reference>
<feature type="transmembrane region" description="Helical" evidence="1">
    <location>
        <begin position="35"/>
        <end position="55"/>
    </location>
</feature>
<evidence type="ECO:0000313" key="2">
    <source>
        <dbReference type="EMBL" id="GCE30846.1"/>
    </source>
</evidence>
<sequence>MVPEKRRPLFREHALQQYMQRRENDILPRIVSPPVFLFSWLLFALVIGSGVVAWLTRVPIYVNSAGVAVSNEYSINARQSEVNVLVFVPVNTSNAVRSGAHGITQFASSSQSFEGTITHLDSIVLSPGTIQRQYQLSCSTAQQIRVPSVAVSMYVVIPAGMHIYSGMPLQTRIQTGTQRVLALIPILGGWIGGP</sequence>
<keyword evidence="3" id="KW-1185">Reference proteome</keyword>
<keyword evidence="1" id="KW-1133">Transmembrane helix</keyword>
<protein>
    <submittedName>
        <fullName evidence="2">Uncharacterized protein</fullName>
    </submittedName>
</protein>
<accession>A0A402BHN0</accession>
<name>A0A402BHN0_9CHLR</name>
<dbReference type="OrthoDB" id="158224at2"/>
<evidence type="ECO:0000256" key="1">
    <source>
        <dbReference type="SAM" id="Phobius"/>
    </source>
</evidence>
<dbReference type="Proteomes" id="UP000287171">
    <property type="component" value="Unassembled WGS sequence"/>
</dbReference>
<dbReference type="EMBL" id="BIFT01000002">
    <property type="protein sequence ID" value="GCE30846.1"/>
    <property type="molecule type" value="Genomic_DNA"/>
</dbReference>
<comment type="caution">
    <text evidence="2">The sequence shown here is derived from an EMBL/GenBank/DDBJ whole genome shotgun (WGS) entry which is preliminary data.</text>
</comment>